<dbReference type="InterPro" id="IPR005162">
    <property type="entry name" value="Retrotrans_gag_dom"/>
</dbReference>
<dbReference type="Pfam" id="PF03732">
    <property type="entry name" value="Retrotrans_gag"/>
    <property type="match status" value="1"/>
</dbReference>
<dbReference type="AlphaFoldDB" id="A0A2P4Y209"/>
<evidence type="ECO:0000313" key="4">
    <source>
        <dbReference type="Proteomes" id="UP000237271"/>
    </source>
</evidence>
<proteinExistence type="predicted"/>
<sequence>MKVRREFRVRQVEPAKDGALIATERLRVACTLSNLGGRAKTWAYMREAIPPDCFTTWAQLCAQLRAAFLPANYEYRQRSRSLVCKQGKRELHEYIQGMRVLAAPLVGNPLPEHIKLTVFMDGLKVGPILHAAVPRTREHNGGGYPDHSSRGVQPQTGSYYYVGMERVQRINRCSVGSQYRAGTHETGVPSVATDVGSSGTCNVPALREVKDSSLPNLGLEGPAAEAATQVPGELGSPECGPRTLWRLSPCERGCSQNEKKQRRTARGTRECTGYGDPFRILIDSVASTNFARRQTVARNGGNFTDALRESEGVGQVSVRLADGTVVNVPEVRMDLVVKFEDFDNTESFYVLDIDKYDLIRGMPWLENHEPWIDWRGKDIGASRPGVSDIVLVSNVPTSIRDWGARYGCQDAYAPEEVLEVTDSNVDVAMILATGHETKAHCQACGIATTASPNAEIRRAVSVPGGTDQASTICPQAAEATEDSTKSVDNIGPQVGNIVPQTVEAVEEGAESVSGVGFIVPRVVEETMKKKKESAACVSSVGNVVPRGVKKTSTRAEVSFSNSRMKNEVSNSNSETPPARPVVK</sequence>
<keyword evidence="4" id="KW-1185">Reference proteome</keyword>
<dbReference type="Gene3D" id="2.40.70.10">
    <property type="entry name" value="Acid Proteases"/>
    <property type="match status" value="1"/>
</dbReference>
<feature type="domain" description="Retrotransposon gag" evidence="2">
    <location>
        <begin position="33"/>
        <end position="124"/>
    </location>
</feature>
<dbReference type="InterPro" id="IPR021109">
    <property type="entry name" value="Peptidase_aspartic_dom_sf"/>
</dbReference>
<evidence type="ECO:0000259" key="2">
    <source>
        <dbReference type="Pfam" id="PF03732"/>
    </source>
</evidence>
<evidence type="ECO:0000256" key="1">
    <source>
        <dbReference type="SAM" id="MobiDB-lite"/>
    </source>
</evidence>
<dbReference type="Proteomes" id="UP000237271">
    <property type="component" value="Unassembled WGS sequence"/>
</dbReference>
<accession>A0A2P4Y209</accession>
<name>A0A2P4Y209_9STRA</name>
<comment type="caution">
    <text evidence="3">The sequence shown here is derived from an EMBL/GenBank/DDBJ whole genome shotgun (WGS) entry which is preliminary data.</text>
</comment>
<reference evidence="3 4" key="1">
    <citation type="journal article" date="2017" name="Genome Biol. Evol.">
        <title>Phytophthora megakarya and P. palmivora, closely related causal agents of cacao black pod rot, underwent increases in genome sizes and gene numbers by different mechanisms.</title>
        <authorList>
            <person name="Ali S.S."/>
            <person name="Shao J."/>
            <person name="Lary D.J."/>
            <person name="Kronmiller B."/>
            <person name="Shen D."/>
            <person name="Strem M.D."/>
            <person name="Amoako-Attah I."/>
            <person name="Akrofi A.Y."/>
            <person name="Begoude B.A."/>
            <person name="Ten Hoopen G.M."/>
            <person name="Coulibaly K."/>
            <person name="Kebe B.I."/>
            <person name="Melnick R.L."/>
            <person name="Guiltinan M.J."/>
            <person name="Tyler B.M."/>
            <person name="Meinhardt L.W."/>
            <person name="Bailey B.A."/>
        </authorList>
    </citation>
    <scope>NUCLEOTIDE SEQUENCE [LARGE SCALE GENOMIC DNA]</scope>
    <source>
        <strain evidence="4">sbr112.9</strain>
    </source>
</reference>
<gene>
    <name evidence="3" type="ORF">PHPALM_11544</name>
</gene>
<dbReference type="EMBL" id="NCKW01006402">
    <property type="protein sequence ID" value="POM71830.1"/>
    <property type="molecule type" value="Genomic_DNA"/>
</dbReference>
<feature type="region of interest" description="Disordered" evidence="1">
    <location>
        <begin position="548"/>
        <end position="583"/>
    </location>
</feature>
<feature type="compositionally biased region" description="Polar residues" evidence="1">
    <location>
        <begin position="554"/>
        <end position="575"/>
    </location>
</feature>
<protein>
    <submittedName>
        <fullName evidence="3">Gag protein</fullName>
    </submittedName>
</protein>
<dbReference type="OrthoDB" id="110368at2759"/>
<evidence type="ECO:0000313" key="3">
    <source>
        <dbReference type="EMBL" id="POM71830.1"/>
    </source>
</evidence>
<organism evidence="3 4">
    <name type="scientific">Phytophthora palmivora</name>
    <dbReference type="NCBI Taxonomy" id="4796"/>
    <lineage>
        <taxon>Eukaryota</taxon>
        <taxon>Sar</taxon>
        <taxon>Stramenopiles</taxon>
        <taxon>Oomycota</taxon>
        <taxon>Peronosporomycetes</taxon>
        <taxon>Peronosporales</taxon>
        <taxon>Peronosporaceae</taxon>
        <taxon>Phytophthora</taxon>
    </lineage>
</organism>
<dbReference type="CDD" id="cd00303">
    <property type="entry name" value="retropepsin_like"/>
    <property type="match status" value="1"/>
</dbReference>